<dbReference type="EMBL" id="QXFV01000154">
    <property type="protein sequence ID" value="KAE9048073.1"/>
    <property type="molecule type" value="Genomic_DNA"/>
</dbReference>
<keyword evidence="5" id="KW-1185">Reference proteome</keyword>
<evidence type="ECO:0000313" key="5">
    <source>
        <dbReference type="Proteomes" id="UP000434957"/>
    </source>
</evidence>
<dbReference type="Proteomes" id="UP000429607">
    <property type="component" value="Unassembled WGS sequence"/>
</dbReference>
<gene>
    <name evidence="2" type="ORF">PR001_g3957</name>
    <name evidence="1" type="ORF">PR002_g4317</name>
    <name evidence="3" type="ORF">PR003_g4011</name>
</gene>
<dbReference type="EMBL" id="QXFU01000166">
    <property type="protein sequence ID" value="KAE9041699.1"/>
    <property type="molecule type" value="Genomic_DNA"/>
</dbReference>
<evidence type="ECO:0000313" key="3">
    <source>
        <dbReference type="EMBL" id="KAE9353163.1"/>
    </source>
</evidence>
<evidence type="ECO:0000313" key="1">
    <source>
        <dbReference type="EMBL" id="KAE9041699.1"/>
    </source>
</evidence>
<evidence type="ECO:0000313" key="4">
    <source>
        <dbReference type="Proteomes" id="UP000429607"/>
    </source>
</evidence>
<organism evidence="1 6">
    <name type="scientific">Phytophthora rubi</name>
    <dbReference type="NCBI Taxonomy" id="129364"/>
    <lineage>
        <taxon>Eukaryota</taxon>
        <taxon>Sar</taxon>
        <taxon>Stramenopiles</taxon>
        <taxon>Oomycota</taxon>
        <taxon>Peronosporomycetes</taxon>
        <taxon>Peronosporales</taxon>
        <taxon>Peronosporaceae</taxon>
        <taxon>Phytophthora</taxon>
    </lineage>
</organism>
<accession>A0A6A3NJC7</accession>
<dbReference type="EMBL" id="QXFT01000146">
    <property type="protein sequence ID" value="KAE9353163.1"/>
    <property type="molecule type" value="Genomic_DNA"/>
</dbReference>
<protein>
    <submittedName>
        <fullName evidence="1">Uncharacterized protein</fullName>
    </submittedName>
</protein>
<name>A0A6A3NJC7_9STRA</name>
<evidence type="ECO:0000313" key="2">
    <source>
        <dbReference type="EMBL" id="KAE9048073.1"/>
    </source>
</evidence>
<reference evidence="4 6" key="1">
    <citation type="submission" date="2018-09" db="EMBL/GenBank/DDBJ databases">
        <title>Genomic investigation of the strawberry pathogen Phytophthora fragariae indicates pathogenicity is determined by transcriptional variation in three key races.</title>
        <authorList>
            <person name="Adams T.M."/>
            <person name="Armitage A.D."/>
            <person name="Sobczyk M.K."/>
            <person name="Bates H.J."/>
            <person name="Dunwell J.M."/>
            <person name="Nellist C.F."/>
            <person name="Harrison R.J."/>
        </authorList>
    </citation>
    <scope>NUCLEOTIDE SEQUENCE [LARGE SCALE GENOMIC DNA]</scope>
    <source>
        <strain evidence="2 4">SCRP249</strain>
        <strain evidence="1 6">SCRP324</strain>
        <strain evidence="3 5">SCRP333</strain>
    </source>
</reference>
<evidence type="ECO:0000313" key="6">
    <source>
        <dbReference type="Proteomes" id="UP000435112"/>
    </source>
</evidence>
<sequence length="53" mass="5469">MKLNLSGAAIVVTRSSTLGNAHLSQISAPLQSTGGATAMPRTLPPLRVVISFH</sequence>
<dbReference type="Proteomes" id="UP000435112">
    <property type="component" value="Unassembled WGS sequence"/>
</dbReference>
<dbReference type="Proteomes" id="UP000434957">
    <property type="component" value="Unassembled WGS sequence"/>
</dbReference>
<proteinExistence type="predicted"/>
<dbReference type="OrthoDB" id="10279868at2759"/>
<comment type="caution">
    <text evidence="1">The sequence shown here is derived from an EMBL/GenBank/DDBJ whole genome shotgun (WGS) entry which is preliminary data.</text>
</comment>
<dbReference type="AlphaFoldDB" id="A0A6A3NJC7"/>